<evidence type="ECO:0000313" key="3">
    <source>
        <dbReference type="Proteomes" id="UP000011546"/>
    </source>
</evidence>
<dbReference type="Pfam" id="PF18545">
    <property type="entry name" value="HalOD1"/>
    <property type="match status" value="1"/>
</dbReference>
<reference evidence="2 3" key="1">
    <citation type="journal article" date="2014" name="PLoS Genet.">
        <title>Phylogenetically driven sequencing of extremely halophilic archaea reveals strategies for static and dynamic osmo-response.</title>
        <authorList>
            <person name="Becker E.A."/>
            <person name="Seitzer P.M."/>
            <person name="Tritt A."/>
            <person name="Larsen D."/>
            <person name="Krusor M."/>
            <person name="Yao A.I."/>
            <person name="Wu D."/>
            <person name="Madern D."/>
            <person name="Eisen J.A."/>
            <person name="Darling A.E."/>
            <person name="Facciotti M.T."/>
        </authorList>
    </citation>
    <scope>NUCLEOTIDE SEQUENCE [LARGE SCALE GENOMIC DNA]</scope>
    <source>
        <strain evidence="2 3">JCM 14978</strain>
    </source>
</reference>
<evidence type="ECO:0000313" key="2">
    <source>
        <dbReference type="EMBL" id="EMA63556.1"/>
    </source>
</evidence>
<proteinExistence type="predicted"/>
<dbReference type="InterPro" id="IPR040624">
    <property type="entry name" value="HalOD1"/>
</dbReference>
<accession>M0P0I4</accession>
<keyword evidence="3" id="KW-1185">Reference proteome</keyword>
<dbReference type="AlphaFoldDB" id="M0P0I4"/>
<feature type="domain" description="Halobacterial output" evidence="1">
    <location>
        <begin position="23"/>
        <end position="92"/>
    </location>
</feature>
<dbReference type="Proteomes" id="UP000011546">
    <property type="component" value="Unassembled WGS sequence"/>
</dbReference>
<sequence length="186" mass="20371">MKLFGMNSDVSVTRFDAASAPSALDAMFDAVSAFKNTEGDELRRLDRYISPDVINLLFGGPGGSATRLEEGTLSFRYDDVFVTMTHDELIEVIDADAFRSRPLHYGLSADARARESTEAALEVAATALAEAEEHVWTAATNASDSELVDPLWAVVERLWAIQTLIDDLTARPCSTEPLATRVDDER</sequence>
<name>M0P0I4_9EURY</name>
<dbReference type="PATRIC" id="fig|1230456.3.peg.1922"/>
<comment type="caution">
    <text evidence="2">The sequence shown here is derived from an EMBL/GenBank/DDBJ whole genome shotgun (WGS) entry which is preliminary data.</text>
</comment>
<evidence type="ECO:0000259" key="1">
    <source>
        <dbReference type="Pfam" id="PF18545"/>
    </source>
</evidence>
<protein>
    <recommendedName>
        <fullName evidence="1">Halobacterial output domain-containing protein</fullName>
    </recommendedName>
</protein>
<dbReference type="EMBL" id="AOJH01000061">
    <property type="protein sequence ID" value="EMA63556.1"/>
    <property type="molecule type" value="Genomic_DNA"/>
</dbReference>
<gene>
    <name evidence="2" type="ORF">C468_09730</name>
</gene>
<organism evidence="2 3">
    <name type="scientific">Halorubrum kocurii JCM 14978</name>
    <dbReference type="NCBI Taxonomy" id="1230456"/>
    <lineage>
        <taxon>Archaea</taxon>
        <taxon>Methanobacteriati</taxon>
        <taxon>Methanobacteriota</taxon>
        <taxon>Stenosarchaea group</taxon>
        <taxon>Halobacteria</taxon>
        <taxon>Halobacteriales</taxon>
        <taxon>Haloferacaceae</taxon>
        <taxon>Halorubrum</taxon>
    </lineage>
</organism>